<keyword evidence="4" id="KW-1185">Reference proteome</keyword>
<dbReference type="GO" id="GO:0016887">
    <property type="term" value="F:ATP hydrolysis activity"/>
    <property type="evidence" value="ECO:0007669"/>
    <property type="project" value="InterPro"/>
</dbReference>
<dbReference type="GO" id="GO:0003723">
    <property type="term" value="F:RNA binding"/>
    <property type="evidence" value="ECO:0007669"/>
    <property type="project" value="TreeGrafter"/>
</dbReference>
<evidence type="ECO:0000259" key="2">
    <source>
        <dbReference type="SMART" id="SM00382"/>
    </source>
</evidence>
<dbReference type="AlphaFoldDB" id="A0A1Q8RSM9"/>
<reference evidence="3 4" key="1">
    <citation type="submission" date="2016-11" db="EMBL/GenBank/DDBJ databases">
        <title>Draft Genome Assembly of Colletotrichum chlorophyti a pathogen of herbaceous plants.</title>
        <authorList>
            <person name="Gan P."/>
            <person name="Narusaka M."/>
            <person name="Tsushima A."/>
            <person name="Narusaka Y."/>
            <person name="Takano Y."/>
            <person name="Shirasu K."/>
        </authorList>
    </citation>
    <scope>NUCLEOTIDE SEQUENCE [LARGE SCALE GENOMIC DNA]</scope>
    <source>
        <strain evidence="3 4">NTL11</strain>
    </source>
</reference>
<sequence length="503" mass="57555">MPPPQHSAFPVDGMSRIPFKQPSFTTLPHRTQPPRNASISRSIRDSEPGQADATTKEYFKHSTAKRVNTDAVVSKALNEQYPNLELVVVPEGYGYGCNLLGFAQDGHAAFEPIQDKDEHLPGSLEWLLYIPPARRLDGDQGGLVNTVLYGKYLYKWKGQEFLVYLIDGRDGVMPYPVKNYYILAPETYHIDQLILAAGKWSNELHGEVLVFDQGYWQKSRELYESVRKSSWESVILDEDMKKALIEDHLSFFNSRDTYSNLQVPWKRGLIYYGPPGNGKTISIKATMNMLSKRDVPTLYVRTLVSWAGPEQSIQQIFSKAREFAPCYLVFEDLDTIVSDNVRSYFLNEMDGLKSNDGIFVIGSTNHLDRLDPGISKRPSRFDRKYYFPDPNLEQRIAYCHFWQGKLKNNRDISFPDKLCEAIAKITDKFSFAYIQEAFVAALLAIARQSEGSKRSSIKALTEELEEDWLGVVNTSDEELNKLVLWVEIKKQIEILRDGMEEKN</sequence>
<feature type="compositionally biased region" description="Polar residues" evidence="1">
    <location>
        <begin position="22"/>
        <end position="41"/>
    </location>
</feature>
<dbReference type="STRING" id="708187.A0A1Q8RSM9"/>
<dbReference type="GO" id="GO:0005524">
    <property type="term" value="F:ATP binding"/>
    <property type="evidence" value="ECO:0007669"/>
    <property type="project" value="InterPro"/>
</dbReference>
<dbReference type="EMBL" id="MPGH01000101">
    <property type="protein sequence ID" value="OLN87314.1"/>
    <property type="molecule type" value="Genomic_DNA"/>
</dbReference>
<evidence type="ECO:0000313" key="3">
    <source>
        <dbReference type="EMBL" id="OLN87314.1"/>
    </source>
</evidence>
<dbReference type="GO" id="GO:0042254">
    <property type="term" value="P:ribosome biogenesis"/>
    <property type="evidence" value="ECO:0007669"/>
    <property type="project" value="TreeGrafter"/>
</dbReference>
<organism evidence="3 4">
    <name type="scientific">Colletotrichum chlorophyti</name>
    <dbReference type="NCBI Taxonomy" id="708187"/>
    <lineage>
        <taxon>Eukaryota</taxon>
        <taxon>Fungi</taxon>
        <taxon>Dikarya</taxon>
        <taxon>Ascomycota</taxon>
        <taxon>Pezizomycotina</taxon>
        <taxon>Sordariomycetes</taxon>
        <taxon>Hypocreomycetidae</taxon>
        <taxon>Glomerellales</taxon>
        <taxon>Glomerellaceae</taxon>
        <taxon>Colletotrichum</taxon>
    </lineage>
</organism>
<feature type="region of interest" description="Disordered" evidence="1">
    <location>
        <begin position="1"/>
        <end position="52"/>
    </location>
</feature>
<dbReference type="CDD" id="cd19481">
    <property type="entry name" value="RecA-like_protease"/>
    <property type="match status" value="1"/>
</dbReference>
<gene>
    <name evidence="3" type="ORF">CCHL11_03574</name>
</gene>
<dbReference type="InterPro" id="IPR050168">
    <property type="entry name" value="AAA_ATPase_domain"/>
</dbReference>
<dbReference type="InterPro" id="IPR003959">
    <property type="entry name" value="ATPase_AAA_core"/>
</dbReference>
<evidence type="ECO:0000256" key="1">
    <source>
        <dbReference type="SAM" id="MobiDB-lite"/>
    </source>
</evidence>
<dbReference type="SUPFAM" id="SSF52540">
    <property type="entry name" value="P-loop containing nucleoside triphosphate hydrolases"/>
    <property type="match status" value="1"/>
</dbReference>
<dbReference type="Pfam" id="PF00004">
    <property type="entry name" value="AAA"/>
    <property type="match status" value="1"/>
</dbReference>
<accession>A0A1Q8RSM9</accession>
<proteinExistence type="predicted"/>
<evidence type="ECO:0000313" key="4">
    <source>
        <dbReference type="Proteomes" id="UP000186583"/>
    </source>
</evidence>
<dbReference type="InterPro" id="IPR003593">
    <property type="entry name" value="AAA+_ATPase"/>
</dbReference>
<comment type="caution">
    <text evidence="3">The sequence shown here is derived from an EMBL/GenBank/DDBJ whole genome shotgun (WGS) entry which is preliminary data.</text>
</comment>
<dbReference type="PANTHER" id="PTHR23077:SF132">
    <property type="entry name" value="ATP-DEPENDENT ZN PROTEASE"/>
    <property type="match status" value="1"/>
</dbReference>
<dbReference type="OrthoDB" id="2115716at2759"/>
<dbReference type="Proteomes" id="UP000186583">
    <property type="component" value="Unassembled WGS sequence"/>
</dbReference>
<dbReference type="InterPro" id="IPR027417">
    <property type="entry name" value="P-loop_NTPase"/>
</dbReference>
<dbReference type="Gene3D" id="3.40.50.300">
    <property type="entry name" value="P-loop containing nucleotide triphosphate hydrolases"/>
    <property type="match status" value="1"/>
</dbReference>
<dbReference type="GO" id="GO:1990275">
    <property type="term" value="F:preribosome binding"/>
    <property type="evidence" value="ECO:0007669"/>
    <property type="project" value="TreeGrafter"/>
</dbReference>
<dbReference type="SMART" id="SM00382">
    <property type="entry name" value="AAA"/>
    <property type="match status" value="1"/>
</dbReference>
<dbReference type="PANTHER" id="PTHR23077">
    <property type="entry name" value="AAA-FAMILY ATPASE"/>
    <property type="match status" value="1"/>
</dbReference>
<name>A0A1Q8RSM9_9PEZI</name>
<feature type="domain" description="AAA+ ATPase" evidence="2">
    <location>
        <begin position="267"/>
        <end position="391"/>
    </location>
</feature>
<dbReference type="Gene3D" id="1.10.8.60">
    <property type="match status" value="1"/>
</dbReference>
<protein>
    <submittedName>
        <fullName evidence="3">Putative ATPase YjoB</fullName>
    </submittedName>
</protein>
<dbReference type="GO" id="GO:0005634">
    <property type="term" value="C:nucleus"/>
    <property type="evidence" value="ECO:0007669"/>
    <property type="project" value="TreeGrafter"/>
</dbReference>